<comment type="caution">
    <text evidence="5">The sequence shown here is derived from an EMBL/GenBank/DDBJ whole genome shotgun (WGS) entry which is preliminary data.</text>
</comment>
<dbReference type="GO" id="GO:0000976">
    <property type="term" value="F:transcription cis-regulatory region binding"/>
    <property type="evidence" value="ECO:0007669"/>
    <property type="project" value="TreeGrafter"/>
</dbReference>
<keyword evidence="6" id="KW-1185">Reference proteome</keyword>
<dbReference type="InterPro" id="IPR001761">
    <property type="entry name" value="Peripla_BP/Lac1_sug-bd_dom"/>
</dbReference>
<dbReference type="Pfam" id="PF00532">
    <property type="entry name" value="Peripla_BP_1"/>
    <property type="match status" value="1"/>
</dbReference>
<keyword evidence="2" id="KW-0805">Transcription regulation</keyword>
<accession>A0A4S4C3U5</accession>
<dbReference type="PANTHER" id="PTHR30146">
    <property type="entry name" value="LACI-RELATED TRANSCRIPTIONAL REPRESSOR"/>
    <property type="match status" value="1"/>
</dbReference>
<dbReference type="PANTHER" id="PTHR30146:SF148">
    <property type="entry name" value="HTH-TYPE TRANSCRIPTIONAL REPRESSOR PURR-RELATED"/>
    <property type="match status" value="1"/>
</dbReference>
<keyword evidence="1" id="KW-0678">Repressor</keyword>
<keyword evidence="3" id="KW-0238">DNA-binding</keyword>
<dbReference type="InterPro" id="IPR000843">
    <property type="entry name" value="HTH_LacI"/>
</dbReference>
<name>A0A4S4C3U5_9BACI</name>
<dbReference type="Proteomes" id="UP000310334">
    <property type="component" value="Unassembled WGS sequence"/>
</dbReference>
<protein>
    <submittedName>
        <fullName evidence="5">LacI family transcriptional regulator</fullName>
    </submittedName>
</protein>
<dbReference type="RefSeq" id="WP_136351719.1">
    <property type="nucleotide sequence ID" value="NZ_CP046266.1"/>
</dbReference>
<dbReference type="SMART" id="SM00354">
    <property type="entry name" value="HTH_LACI"/>
    <property type="match status" value="1"/>
</dbReference>
<dbReference type="CDD" id="cd19977">
    <property type="entry name" value="PBP1_EndR-like"/>
    <property type="match status" value="1"/>
</dbReference>
<dbReference type="GO" id="GO:0003700">
    <property type="term" value="F:DNA-binding transcription factor activity"/>
    <property type="evidence" value="ECO:0007669"/>
    <property type="project" value="TreeGrafter"/>
</dbReference>
<dbReference type="PROSITE" id="PS50932">
    <property type="entry name" value="HTH_LACI_2"/>
    <property type="match status" value="1"/>
</dbReference>
<reference evidence="5 6" key="1">
    <citation type="submission" date="2019-04" db="EMBL/GenBank/DDBJ databases">
        <title>Bacillus sediminilitoris sp. nov., isolated from a tidal flat sediment on the East China Sea.</title>
        <authorList>
            <person name="Wei Y."/>
            <person name="Mao H."/>
            <person name="Fang J."/>
        </authorList>
    </citation>
    <scope>NUCLEOTIDE SEQUENCE [LARGE SCALE GENOMIC DNA]</scope>
    <source>
        <strain evidence="5 6">DSL-17</strain>
    </source>
</reference>
<evidence type="ECO:0000256" key="4">
    <source>
        <dbReference type="ARBA" id="ARBA00023163"/>
    </source>
</evidence>
<keyword evidence="4" id="KW-0804">Transcription</keyword>
<evidence type="ECO:0000256" key="3">
    <source>
        <dbReference type="ARBA" id="ARBA00023125"/>
    </source>
</evidence>
<dbReference type="SUPFAM" id="SSF47413">
    <property type="entry name" value="lambda repressor-like DNA-binding domains"/>
    <property type="match status" value="1"/>
</dbReference>
<sequence>MATITMADVAKKAGVSKSTVSQFLNKRYEYMSEETRERIDAAINELGYQPNHIARSLKQKRTAMVGIIVSNIMHRHSTEISRSLEDFFNQHDMNAIICNADNDQEKERKYIEMLRAKQVDGLIIFPTGQNVELYQSMVKSGYPVVFMDRKVTDISVPSVIVNNREATKNAVNHLIENGHQKIAIVTELLTISTRLERRLGYMDALQESNLPILDEYMISSDIPAMAAQLKNLFSVKEPPTALVAGNDLVFLEVLKFAKANHIKIGERVGLIVFDNIPFADLVSPSVTTISQPSHEMGQKAAELLLKQINKEDVKKEDTVFECELFIRESTQSRFQY</sequence>
<dbReference type="OrthoDB" id="1639518at2"/>
<gene>
    <name evidence="5" type="ORF">E6W99_03045</name>
</gene>
<dbReference type="Gene3D" id="1.10.260.40">
    <property type="entry name" value="lambda repressor-like DNA-binding domains"/>
    <property type="match status" value="1"/>
</dbReference>
<evidence type="ECO:0000256" key="1">
    <source>
        <dbReference type="ARBA" id="ARBA00022491"/>
    </source>
</evidence>
<dbReference type="Gene3D" id="3.40.50.2300">
    <property type="match status" value="2"/>
</dbReference>
<dbReference type="EMBL" id="SSNT01000002">
    <property type="protein sequence ID" value="THF82422.1"/>
    <property type="molecule type" value="Genomic_DNA"/>
</dbReference>
<dbReference type="Pfam" id="PF00356">
    <property type="entry name" value="LacI"/>
    <property type="match status" value="1"/>
</dbReference>
<dbReference type="CDD" id="cd01392">
    <property type="entry name" value="HTH_LacI"/>
    <property type="match status" value="1"/>
</dbReference>
<evidence type="ECO:0000256" key="2">
    <source>
        <dbReference type="ARBA" id="ARBA00023015"/>
    </source>
</evidence>
<dbReference type="InterPro" id="IPR010982">
    <property type="entry name" value="Lambda_DNA-bd_dom_sf"/>
</dbReference>
<dbReference type="AlphaFoldDB" id="A0A4S4C3U5"/>
<dbReference type="PRINTS" id="PR00036">
    <property type="entry name" value="HTHLACI"/>
</dbReference>
<proteinExistence type="predicted"/>
<dbReference type="SUPFAM" id="SSF53822">
    <property type="entry name" value="Periplasmic binding protein-like I"/>
    <property type="match status" value="1"/>
</dbReference>
<evidence type="ECO:0000313" key="6">
    <source>
        <dbReference type="Proteomes" id="UP000310334"/>
    </source>
</evidence>
<evidence type="ECO:0000313" key="5">
    <source>
        <dbReference type="EMBL" id="THF82422.1"/>
    </source>
</evidence>
<dbReference type="PROSITE" id="PS00356">
    <property type="entry name" value="HTH_LACI_1"/>
    <property type="match status" value="1"/>
</dbReference>
<organism evidence="5 6">
    <name type="scientific">Metabacillus sediminilitoris</name>
    <dbReference type="NCBI Taxonomy" id="2567941"/>
    <lineage>
        <taxon>Bacteria</taxon>
        <taxon>Bacillati</taxon>
        <taxon>Bacillota</taxon>
        <taxon>Bacilli</taxon>
        <taxon>Bacillales</taxon>
        <taxon>Bacillaceae</taxon>
        <taxon>Metabacillus</taxon>
    </lineage>
</organism>
<dbReference type="InterPro" id="IPR028082">
    <property type="entry name" value="Peripla_BP_I"/>
</dbReference>